<gene>
    <name evidence="2" type="ORF">NFI88_09665</name>
</gene>
<dbReference type="Proteomes" id="UP001524547">
    <property type="component" value="Unassembled WGS sequence"/>
</dbReference>
<keyword evidence="1" id="KW-0812">Transmembrane</keyword>
<sequence length="51" mass="5492">MPIAAVFCLFALIFGLGGYLLPHIIGGLGYDMVLIYLLLALSSALVVIIRR</sequence>
<name>A0ABT1VXM9_9PROT</name>
<keyword evidence="1" id="KW-0472">Membrane</keyword>
<dbReference type="RefSeq" id="WP_422919847.1">
    <property type="nucleotide sequence ID" value="NZ_JAMZEJ010000005.1"/>
</dbReference>
<evidence type="ECO:0008006" key="4">
    <source>
        <dbReference type="Google" id="ProtNLM"/>
    </source>
</evidence>
<organism evidence="2 3">
    <name type="scientific">Rhizosaccharibacter radicis</name>
    <dbReference type="NCBI Taxonomy" id="2782605"/>
    <lineage>
        <taxon>Bacteria</taxon>
        <taxon>Pseudomonadati</taxon>
        <taxon>Pseudomonadota</taxon>
        <taxon>Alphaproteobacteria</taxon>
        <taxon>Acetobacterales</taxon>
        <taxon>Acetobacteraceae</taxon>
        <taxon>Rhizosaccharibacter</taxon>
    </lineage>
</organism>
<accession>A0ABT1VXM9</accession>
<protein>
    <recommendedName>
        <fullName evidence="4">DUF1328 domain-containing protein</fullName>
    </recommendedName>
</protein>
<evidence type="ECO:0000313" key="2">
    <source>
        <dbReference type="EMBL" id="MCQ8241105.1"/>
    </source>
</evidence>
<keyword evidence="3" id="KW-1185">Reference proteome</keyword>
<evidence type="ECO:0000256" key="1">
    <source>
        <dbReference type="SAM" id="Phobius"/>
    </source>
</evidence>
<feature type="transmembrane region" description="Helical" evidence="1">
    <location>
        <begin position="32"/>
        <end position="49"/>
    </location>
</feature>
<reference evidence="2 3" key="1">
    <citation type="submission" date="2022-06" db="EMBL/GenBank/DDBJ databases">
        <title>Rhizosaccharibacter gen. nov. sp. nov. KSS12, endophytic bacteria isolated from sugarcane.</title>
        <authorList>
            <person name="Pitiwittayakul N."/>
        </authorList>
    </citation>
    <scope>NUCLEOTIDE SEQUENCE [LARGE SCALE GENOMIC DNA]</scope>
    <source>
        <strain evidence="2 3">KSS12</strain>
    </source>
</reference>
<comment type="caution">
    <text evidence="2">The sequence shown here is derived from an EMBL/GenBank/DDBJ whole genome shotgun (WGS) entry which is preliminary data.</text>
</comment>
<evidence type="ECO:0000313" key="3">
    <source>
        <dbReference type="Proteomes" id="UP001524547"/>
    </source>
</evidence>
<keyword evidence="1" id="KW-1133">Transmembrane helix</keyword>
<proteinExistence type="predicted"/>
<dbReference type="EMBL" id="JAMZEJ010000005">
    <property type="protein sequence ID" value="MCQ8241105.1"/>
    <property type="molecule type" value="Genomic_DNA"/>
</dbReference>